<keyword evidence="7" id="KW-1185">Reference proteome</keyword>
<comment type="cofactor">
    <cofactor evidence="2">
        <name>Mg(2+)</name>
        <dbReference type="ChEBI" id="CHEBI:18420"/>
    </cofactor>
</comment>
<evidence type="ECO:0000256" key="3">
    <source>
        <dbReference type="ARBA" id="ARBA00022723"/>
    </source>
</evidence>
<dbReference type="GO" id="GO:0016102">
    <property type="term" value="P:diterpenoid biosynthetic process"/>
    <property type="evidence" value="ECO:0007669"/>
    <property type="project" value="InterPro"/>
</dbReference>
<dbReference type="EMBL" id="RWGY01000005">
    <property type="protein sequence ID" value="TVU43410.1"/>
    <property type="molecule type" value="Genomic_DNA"/>
</dbReference>
<dbReference type="InterPro" id="IPR036965">
    <property type="entry name" value="Terpene_synth_N_sf"/>
</dbReference>
<evidence type="ECO:0000313" key="7">
    <source>
        <dbReference type="Proteomes" id="UP000324897"/>
    </source>
</evidence>
<dbReference type="GO" id="GO:0000287">
    <property type="term" value="F:magnesium ion binding"/>
    <property type="evidence" value="ECO:0007669"/>
    <property type="project" value="InterPro"/>
</dbReference>
<dbReference type="Pfam" id="PF03936">
    <property type="entry name" value="Terpene_synth_C"/>
    <property type="match status" value="1"/>
</dbReference>
<feature type="non-terminal residue" evidence="6">
    <location>
        <position position="1"/>
    </location>
</feature>
<name>A0A5J9W7R0_9POAL</name>
<dbReference type="FunFam" id="1.10.600.10:FF:000007">
    <property type="entry name" value="Isoprene synthase, chloroplastic"/>
    <property type="match status" value="1"/>
</dbReference>
<dbReference type="PANTHER" id="PTHR31225">
    <property type="entry name" value="OS04G0344100 PROTEIN-RELATED"/>
    <property type="match status" value="1"/>
</dbReference>
<feature type="domain" description="Terpene synthase metal-binding" evidence="5">
    <location>
        <begin position="254"/>
        <end position="491"/>
    </location>
</feature>
<dbReference type="FunFam" id="1.50.10.130:FF:000001">
    <property type="entry name" value="Isoprene synthase, chloroplastic"/>
    <property type="match status" value="1"/>
</dbReference>
<dbReference type="InterPro" id="IPR008949">
    <property type="entry name" value="Isoprenoid_synthase_dom_sf"/>
</dbReference>
<protein>
    <submittedName>
        <fullName evidence="6">Uncharacterized protein</fullName>
    </submittedName>
</protein>
<dbReference type="Gene3D" id="1.50.10.130">
    <property type="entry name" value="Terpene synthase, N-terminal domain"/>
    <property type="match status" value="1"/>
</dbReference>
<evidence type="ECO:0000256" key="2">
    <source>
        <dbReference type="ARBA" id="ARBA00001946"/>
    </source>
</evidence>
<comment type="cofactor">
    <cofactor evidence="1">
        <name>Mn(2+)</name>
        <dbReference type="ChEBI" id="CHEBI:29035"/>
    </cofactor>
</comment>
<dbReference type="SUPFAM" id="SSF48576">
    <property type="entry name" value="Terpenoid synthases"/>
    <property type="match status" value="1"/>
</dbReference>
<organism evidence="6 7">
    <name type="scientific">Eragrostis curvula</name>
    <name type="common">weeping love grass</name>
    <dbReference type="NCBI Taxonomy" id="38414"/>
    <lineage>
        <taxon>Eukaryota</taxon>
        <taxon>Viridiplantae</taxon>
        <taxon>Streptophyta</taxon>
        <taxon>Embryophyta</taxon>
        <taxon>Tracheophyta</taxon>
        <taxon>Spermatophyta</taxon>
        <taxon>Magnoliopsida</taxon>
        <taxon>Liliopsida</taxon>
        <taxon>Poales</taxon>
        <taxon>Poaceae</taxon>
        <taxon>PACMAD clade</taxon>
        <taxon>Chloridoideae</taxon>
        <taxon>Eragrostideae</taxon>
        <taxon>Eragrostidinae</taxon>
        <taxon>Eragrostis</taxon>
    </lineage>
</organism>
<dbReference type="GO" id="GO:0010333">
    <property type="term" value="F:terpene synthase activity"/>
    <property type="evidence" value="ECO:0007669"/>
    <property type="project" value="InterPro"/>
</dbReference>
<dbReference type="Gramene" id="TVU43410">
    <property type="protein sequence ID" value="TVU43410"/>
    <property type="gene ID" value="EJB05_09882"/>
</dbReference>
<dbReference type="SUPFAM" id="SSF48239">
    <property type="entry name" value="Terpenoid cyclases/Protein prenyltransferases"/>
    <property type="match status" value="1"/>
</dbReference>
<dbReference type="PANTHER" id="PTHR31225:SF158">
    <property type="entry name" value="(E)-BETA-CARYOPHYLLENE SYNTHASE"/>
    <property type="match status" value="1"/>
</dbReference>
<dbReference type="InterPro" id="IPR050148">
    <property type="entry name" value="Terpene_synthase-like"/>
</dbReference>
<proteinExistence type="predicted"/>
<comment type="caution">
    <text evidence="6">The sequence shown here is derived from an EMBL/GenBank/DDBJ whole genome shotgun (WGS) entry which is preliminary data.</text>
</comment>
<evidence type="ECO:0000259" key="5">
    <source>
        <dbReference type="Pfam" id="PF03936"/>
    </source>
</evidence>
<dbReference type="CDD" id="cd00684">
    <property type="entry name" value="Terpene_cyclase_plant_C1"/>
    <property type="match status" value="1"/>
</dbReference>
<gene>
    <name evidence="6" type="ORF">EJB05_09882</name>
</gene>
<dbReference type="InterPro" id="IPR005630">
    <property type="entry name" value="Terpene_synthase_metal-bd"/>
</dbReference>
<dbReference type="InterPro" id="IPR034741">
    <property type="entry name" value="Terpene_cyclase-like_1_C"/>
</dbReference>
<keyword evidence="3" id="KW-0479">Metal-binding</keyword>
<evidence type="ECO:0000313" key="6">
    <source>
        <dbReference type="EMBL" id="TVU43410.1"/>
    </source>
</evidence>
<dbReference type="SFLD" id="SFLDG01019">
    <property type="entry name" value="Terpene_Cyclase_Like_1_C_Termi"/>
    <property type="match status" value="1"/>
</dbReference>
<evidence type="ECO:0000259" key="4">
    <source>
        <dbReference type="Pfam" id="PF01397"/>
    </source>
</evidence>
<reference evidence="6 7" key="1">
    <citation type="journal article" date="2019" name="Sci. Rep.">
        <title>A high-quality genome of Eragrostis curvula grass provides insights into Poaceae evolution and supports new strategies to enhance forage quality.</title>
        <authorList>
            <person name="Carballo J."/>
            <person name="Santos B.A.C.M."/>
            <person name="Zappacosta D."/>
            <person name="Garbus I."/>
            <person name="Selva J.P."/>
            <person name="Gallo C.A."/>
            <person name="Diaz A."/>
            <person name="Albertini E."/>
            <person name="Caccamo M."/>
            <person name="Echenique V."/>
        </authorList>
    </citation>
    <scope>NUCLEOTIDE SEQUENCE [LARGE SCALE GENOMIC DNA]</scope>
    <source>
        <strain evidence="7">cv. Victoria</strain>
        <tissue evidence="6">Leaf</tissue>
    </source>
</reference>
<dbReference type="InterPro" id="IPR008930">
    <property type="entry name" value="Terpenoid_cyclase/PrenylTrfase"/>
</dbReference>
<dbReference type="Proteomes" id="UP000324897">
    <property type="component" value="Unassembled WGS sequence"/>
</dbReference>
<dbReference type="SFLD" id="SFLDS00005">
    <property type="entry name" value="Isoprenoid_Synthase_Type_I"/>
    <property type="match status" value="1"/>
</dbReference>
<dbReference type="Pfam" id="PF01397">
    <property type="entry name" value="Terpene_synth"/>
    <property type="match status" value="1"/>
</dbReference>
<dbReference type="OrthoDB" id="1877784at2759"/>
<dbReference type="InterPro" id="IPR044814">
    <property type="entry name" value="Terpene_cyclase_plant_C1"/>
</dbReference>
<dbReference type="AlphaFoldDB" id="A0A5J9W7R0"/>
<sequence length="545" mass="62903">MAAATYAGVAVASQSQPFSPSPWGDFFLNHRPCTPSQLLSMKENAHTTKEKVRKIILEADDSYDLIRKLELVDTLQRIGVDYHFKEEIDVLLRHVYDDRDGGSDDLYATSLRFYLLRKHGYTVSSDVFLKFIDEQGNISSDDVNCLMTLYDAAYLRTHGEQILDSIITFNKSRLQSLMETNLEPDLAEEVWFTLETPRFRRVKRVEARSYITVYQKKAARDETILEFAKLDYNILQALYCEELKELTMWWKKFQTQANISSYTRDRMVEMHFWMLGLFFEPQYSYSRKMLTQLFMIVSVLDDLYDNHCTTEDGGIFSGALQRWDEAAAEQCPAYLRALYTNILTTVKAIGEDLKLQGNKNAKLVKRLMIDMAKCYHAETEWRDQKYVPATVEEHLKISARSCGCMHVTAQGFISMGDVATPEAIEWAFAYPKIIRAVCIIARLANDIMSHKREQESKNMVTTVQACVKEYGVTIEEAIEKLREVIEEAWMDITEECVRQPQPMALLETAVNLARTMDFLYKDVDGYTESYSIKDTLNSLYVNVVC</sequence>
<feature type="domain" description="Terpene synthase N-terminal" evidence="4">
    <location>
        <begin position="23"/>
        <end position="193"/>
    </location>
</feature>
<dbReference type="InterPro" id="IPR001906">
    <property type="entry name" value="Terpene_synth_N"/>
</dbReference>
<accession>A0A5J9W7R0</accession>
<dbReference type="Gene3D" id="1.10.600.10">
    <property type="entry name" value="Farnesyl Diphosphate Synthase"/>
    <property type="match status" value="1"/>
</dbReference>
<evidence type="ECO:0000256" key="1">
    <source>
        <dbReference type="ARBA" id="ARBA00001936"/>
    </source>
</evidence>